<dbReference type="GO" id="GO:0004674">
    <property type="term" value="F:protein serine/threonine kinase activity"/>
    <property type="evidence" value="ECO:0000318"/>
    <property type="project" value="GO_Central"/>
</dbReference>
<keyword evidence="3" id="KW-1185">Reference proteome</keyword>
<evidence type="ECO:0000313" key="2">
    <source>
        <dbReference type="EMBL" id="EED89985.1"/>
    </source>
</evidence>
<dbReference type="OMA" id="PQQMQDL"/>
<dbReference type="EMBL" id="CM000646">
    <property type="protein sequence ID" value="EED89985.1"/>
    <property type="molecule type" value="Genomic_DNA"/>
</dbReference>
<accession>B8C944</accession>
<reference evidence="2 3" key="2">
    <citation type="journal article" date="2008" name="Nature">
        <title>The Phaeodactylum genome reveals the evolutionary history of diatom genomes.</title>
        <authorList>
            <person name="Bowler C."/>
            <person name="Allen A.E."/>
            <person name="Badger J.H."/>
            <person name="Grimwood J."/>
            <person name="Jabbari K."/>
            <person name="Kuo A."/>
            <person name="Maheswari U."/>
            <person name="Martens C."/>
            <person name="Maumus F."/>
            <person name="Otillar R.P."/>
            <person name="Rayko E."/>
            <person name="Salamov A."/>
            <person name="Vandepoele K."/>
            <person name="Beszteri B."/>
            <person name="Gruber A."/>
            <person name="Heijde M."/>
            <person name="Katinka M."/>
            <person name="Mock T."/>
            <person name="Valentin K."/>
            <person name="Verret F."/>
            <person name="Berges J.A."/>
            <person name="Brownlee C."/>
            <person name="Cadoret J.P."/>
            <person name="Chiovitti A."/>
            <person name="Choi C.J."/>
            <person name="Coesel S."/>
            <person name="De Martino A."/>
            <person name="Detter J.C."/>
            <person name="Durkin C."/>
            <person name="Falciatore A."/>
            <person name="Fournet J."/>
            <person name="Haruta M."/>
            <person name="Huysman M.J."/>
            <person name="Jenkins B.D."/>
            <person name="Jiroutova K."/>
            <person name="Jorgensen R.E."/>
            <person name="Joubert Y."/>
            <person name="Kaplan A."/>
            <person name="Kroger N."/>
            <person name="Kroth P.G."/>
            <person name="La Roche J."/>
            <person name="Lindquist E."/>
            <person name="Lommer M."/>
            <person name="Martin-Jezequel V."/>
            <person name="Lopez P.J."/>
            <person name="Lucas S."/>
            <person name="Mangogna M."/>
            <person name="McGinnis K."/>
            <person name="Medlin L.K."/>
            <person name="Montsant A."/>
            <person name="Oudot-Le Secq M.P."/>
            <person name="Napoli C."/>
            <person name="Obornik M."/>
            <person name="Parker M.S."/>
            <person name="Petit J.L."/>
            <person name="Porcel B.M."/>
            <person name="Poulsen N."/>
            <person name="Robison M."/>
            <person name="Rychlewski L."/>
            <person name="Rynearson T.A."/>
            <person name="Schmutz J."/>
            <person name="Shapiro H."/>
            <person name="Siaut M."/>
            <person name="Stanley M."/>
            <person name="Sussman M.R."/>
            <person name="Taylor A.R."/>
            <person name="Vardi A."/>
            <person name="von Dassow P."/>
            <person name="Vyverman W."/>
            <person name="Willis A."/>
            <person name="Wyrwicz L.S."/>
            <person name="Rokhsar D.S."/>
            <person name="Weissenbach J."/>
            <person name="Armbrust E.V."/>
            <person name="Green B.R."/>
            <person name="Van de Peer Y."/>
            <person name="Grigoriev I.V."/>
        </authorList>
    </citation>
    <scope>NUCLEOTIDE SEQUENCE [LARGE SCALE GENOMIC DNA]</scope>
    <source>
        <strain evidence="2 3">CCMP1335</strain>
    </source>
</reference>
<reference evidence="2 3" key="1">
    <citation type="journal article" date="2004" name="Science">
        <title>The genome of the diatom Thalassiosira pseudonana: ecology, evolution, and metabolism.</title>
        <authorList>
            <person name="Armbrust E.V."/>
            <person name="Berges J.A."/>
            <person name="Bowler C."/>
            <person name="Green B.R."/>
            <person name="Martinez D."/>
            <person name="Putnam N.H."/>
            <person name="Zhou S."/>
            <person name="Allen A.E."/>
            <person name="Apt K.E."/>
            <person name="Bechner M."/>
            <person name="Brzezinski M.A."/>
            <person name="Chaal B.K."/>
            <person name="Chiovitti A."/>
            <person name="Davis A.K."/>
            <person name="Demarest M.S."/>
            <person name="Detter J.C."/>
            <person name="Glavina T."/>
            <person name="Goodstein D."/>
            <person name="Hadi M.Z."/>
            <person name="Hellsten U."/>
            <person name="Hildebrand M."/>
            <person name="Jenkins B.D."/>
            <person name="Jurka J."/>
            <person name="Kapitonov V.V."/>
            <person name="Kroger N."/>
            <person name="Lau W.W."/>
            <person name="Lane T.W."/>
            <person name="Larimer F.W."/>
            <person name="Lippmeier J.C."/>
            <person name="Lucas S."/>
            <person name="Medina M."/>
            <person name="Montsant A."/>
            <person name="Obornik M."/>
            <person name="Parker M.S."/>
            <person name="Palenik B."/>
            <person name="Pazour G.J."/>
            <person name="Richardson P.M."/>
            <person name="Rynearson T.A."/>
            <person name="Saito M.A."/>
            <person name="Schwartz D.C."/>
            <person name="Thamatrakoln K."/>
            <person name="Valentin K."/>
            <person name="Vardi A."/>
            <person name="Wilkerson F.P."/>
            <person name="Rokhsar D.S."/>
        </authorList>
    </citation>
    <scope>NUCLEOTIDE SEQUENCE [LARGE SCALE GENOMIC DNA]</scope>
    <source>
        <strain evidence="2 3">CCMP1335</strain>
    </source>
</reference>
<dbReference type="PROSITE" id="PS50011">
    <property type="entry name" value="PROTEIN_KINASE_DOM"/>
    <property type="match status" value="1"/>
</dbReference>
<dbReference type="SUPFAM" id="SSF56112">
    <property type="entry name" value="Protein kinase-like (PK-like)"/>
    <property type="match status" value="1"/>
</dbReference>
<dbReference type="AlphaFoldDB" id="B8C944"/>
<dbReference type="InParanoid" id="B8C944"/>
<dbReference type="SMART" id="SM00220">
    <property type="entry name" value="S_TKc"/>
    <property type="match status" value="1"/>
</dbReference>
<dbReference type="PANTHER" id="PTHR44329:SF214">
    <property type="entry name" value="PROTEIN KINASE DOMAIN-CONTAINING PROTEIN"/>
    <property type="match status" value="1"/>
</dbReference>
<evidence type="ECO:0000259" key="1">
    <source>
        <dbReference type="PROSITE" id="PS50011"/>
    </source>
</evidence>
<dbReference type="Proteomes" id="UP000001449">
    <property type="component" value="Chromosome 10"/>
</dbReference>
<dbReference type="GO" id="GO:0005737">
    <property type="term" value="C:cytoplasm"/>
    <property type="evidence" value="ECO:0000318"/>
    <property type="project" value="GO_Central"/>
</dbReference>
<protein>
    <recommendedName>
        <fullName evidence="1">Protein kinase domain-containing protein</fullName>
    </recommendedName>
</protein>
<dbReference type="Pfam" id="PF00069">
    <property type="entry name" value="Pkinase"/>
    <property type="match status" value="1"/>
</dbReference>
<organism evidence="2 3">
    <name type="scientific">Thalassiosira pseudonana</name>
    <name type="common">Marine diatom</name>
    <name type="synonym">Cyclotella nana</name>
    <dbReference type="NCBI Taxonomy" id="35128"/>
    <lineage>
        <taxon>Eukaryota</taxon>
        <taxon>Sar</taxon>
        <taxon>Stramenopiles</taxon>
        <taxon>Ochrophyta</taxon>
        <taxon>Bacillariophyta</taxon>
        <taxon>Coscinodiscophyceae</taxon>
        <taxon>Thalassiosirophycidae</taxon>
        <taxon>Thalassiosirales</taxon>
        <taxon>Thalassiosiraceae</taxon>
        <taxon>Thalassiosira</taxon>
    </lineage>
</organism>
<dbReference type="GO" id="GO:0005524">
    <property type="term" value="F:ATP binding"/>
    <property type="evidence" value="ECO:0007669"/>
    <property type="project" value="InterPro"/>
</dbReference>
<dbReference type="InterPro" id="IPR000719">
    <property type="entry name" value="Prot_kinase_dom"/>
</dbReference>
<dbReference type="HOGENOM" id="CLU_800476_0_0_1"/>
<dbReference type="RefSeq" id="XP_002292789.1">
    <property type="nucleotide sequence ID" value="XM_002292753.1"/>
</dbReference>
<dbReference type="InterPro" id="IPR051681">
    <property type="entry name" value="Ser/Thr_Kinases-Pseudokinases"/>
</dbReference>
<evidence type="ECO:0000313" key="3">
    <source>
        <dbReference type="Proteomes" id="UP000001449"/>
    </source>
</evidence>
<feature type="domain" description="Protein kinase" evidence="1">
    <location>
        <begin position="48"/>
        <end position="331"/>
    </location>
</feature>
<dbReference type="Gene3D" id="1.10.510.10">
    <property type="entry name" value="Transferase(Phosphotransferase) domain 1"/>
    <property type="match status" value="1"/>
</dbReference>
<dbReference type="eggNOG" id="KOG0192">
    <property type="taxonomic scope" value="Eukaryota"/>
</dbReference>
<dbReference type="GeneID" id="7451058"/>
<dbReference type="KEGG" id="tps:THAPSDRAFT_8309"/>
<gene>
    <name evidence="2" type="ORF">THAPSDRAFT_8309</name>
</gene>
<dbReference type="InterPro" id="IPR011009">
    <property type="entry name" value="Kinase-like_dom_sf"/>
</dbReference>
<dbReference type="PANTHER" id="PTHR44329">
    <property type="entry name" value="SERINE/THREONINE-PROTEIN KINASE TNNI3K-RELATED"/>
    <property type="match status" value="1"/>
</dbReference>
<name>B8C944_THAPS</name>
<dbReference type="PaxDb" id="35128-Thaps8309"/>
<proteinExistence type="predicted"/>
<dbReference type="STRING" id="35128.B8C944"/>
<sequence>MYEWQVKSYPTCNNLHELSWTTLRLYDYKPRNNHSNSTKNNDEKSKSRPNLEYVASGYFRSVFKLKDNDGTTKRVLKTLKYSTQKFNKRNMIRHQKDATIAGLLGGSKHIVDIYGYCGNSGLYEYGMQGTLSESFRYSKTPPSDMNKLRAAVQVSEALRDLHALGGGTHVAVSHTDILYNQFINIGGEFKLNDFNRAHFHYWNSTTGDVDAEGGETCPYIYPSPNEATFRAPEEYTKGSVQTEAIDVYSMGNIFYVILFKDYPFEDLEDEEGEEAVRKLLREGKRDKLRSRLDSGNVIHMAFAEAIEMCWRHDMNERASAKEVADLLVDILAKLEKEAKEDESSEDE</sequence>